<feature type="transmembrane region" description="Helical" evidence="1">
    <location>
        <begin position="72"/>
        <end position="91"/>
    </location>
</feature>
<dbReference type="AlphaFoldDB" id="A0A1H8SHK9"/>
<evidence type="ECO:0000313" key="2">
    <source>
        <dbReference type="EMBL" id="SEO77854.1"/>
    </source>
</evidence>
<name>A0A1H8SHK9_9PSEU</name>
<dbReference type="EMBL" id="FOEF01000002">
    <property type="protein sequence ID" value="SEO77854.1"/>
    <property type="molecule type" value="Genomic_DNA"/>
</dbReference>
<organism evidence="2 3">
    <name type="scientific">Amycolatopsis saalfeldensis</name>
    <dbReference type="NCBI Taxonomy" id="394193"/>
    <lineage>
        <taxon>Bacteria</taxon>
        <taxon>Bacillati</taxon>
        <taxon>Actinomycetota</taxon>
        <taxon>Actinomycetes</taxon>
        <taxon>Pseudonocardiales</taxon>
        <taxon>Pseudonocardiaceae</taxon>
        <taxon>Amycolatopsis</taxon>
    </lineage>
</organism>
<keyword evidence="1" id="KW-0812">Transmembrane</keyword>
<keyword evidence="1" id="KW-0472">Membrane</keyword>
<evidence type="ECO:0000256" key="1">
    <source>
        <dbReference type="SAM" id="Phobius"/>
    </source>
</evidence>
<sequence>MFAAYLTGTLVTSVFTGTAATFYLIRHDYPLAQADAPIHVLGTAAGRGAGGGLILYFIGALAAHLRVGSRQLVGGVVFLALAAASLVLNLGSQTP</sequence>
<dbReference type="STRING" id="394193.SAMN04489732_102106"/>
<protein>
    <submittedName>
        <fullName evidence="2">Uncharacterized protein</fullName>
    </submittedName>
</protein>
<proteinExistence type="predicted"/>
<feature type="transmembrane region" description="Helical" evidence="1">
    <location>
        <begin position="44"/>
        <end position="65"/>
    </location>
</feature>
<dbReference type="RefSeq" id="WP_091613217.1">
    <property type="nucleotide sequence ID" value="NZ_FOEF01000002.1"/>
</dbReference>
<accession>A0A1H8SHK9</accession>
<reference evidence="2 3" key="1">
    <citation type="submission" date="2016-10" db="EMBL/GenBank/DDBJ databases">
        <authorList>
            <person name="de Groot N.N."/>
        </authorList>
    </citation>
    <scope>NUCLEOTIDE SEQUENCE [LARGE SCALE GENOMIC DNA]</scope>
    <source>
        <strain evidence="2 3">DSM 44993</strain>
    </source>
</reference>
<dbReference type="OrthoDB" id="2629817at2"/>
<keyword evidence="3" id="KW-1185">Reference proteome</keyword>
<dbReference type="Proteomes" id="UP000198582">
    <property type="component" value="Unassembled WGS sequence"/>
</dbReference>
<gene>
    <name evidence="2" type="ORF">SAMN04489732_102106</name>
</gene>
<keyword evidence="1" id="KW-1133">Transmembrane helix</keyword>
<evidence type="ECO:0000313" key="3">
    <source>
        <dbReference type="Proteomes" id="UP000198582"/>
    </source>
</evidence>